<keyword evidence="5 10" id="KW-0949">S-adenosyl-L-methionine</keyword>
<proteinExistence type="inferred from homology"/>
<organism evidence="16">
    <name type="scientific">Selaginella moellendorffii</name>
    <name type="common">Spikemoss</name>
    <dbReference type="NCBI Taxonomy" id="88036"/>
    <lineage>
        <taxon>Eukaryota</taxon>
        <taxon>Viridiplantae</taxon>
        <taxon>Streptophyta</taxon>
        <taxon>Embryophyta</taxon>
        <taxon>Tracheophyta</taxon>
        <taxon>Lycopodiopsida</taxon>
        <taxon>Selaginellales</taxon>
        <taxon>Selaginellaceae</taxon>
        <taxon>Selaginella</taxon>
    </lineage>
</organism>
<dbReference type="AlphaFoldDB" id="D8SQC6"/>
<dbReference type="GO" id="GO:0005634">
    <property type="term" value="C:nucleus"/>
    <property type="evidence" value="ECO:0000318"/>
    <property type="project" value="GO_Central"/>
</dbReference>
<feature type="site" description="mRNA cap binding" evidence="12">
    <location>
        <position position="166"/>
    </location>
</feature>
<dbReference type="GO" id="GO:0006370">
    <property type="term" value="P:7-methylguanosine mRNA capping"/>
    <property type="evidence" value="ECO:0000318"/>
    <property type="project" value="GO_Central"/>
</dbReference>
<evidence type="ECO:0000256" key="7">
    <source>
        <dbReference type="ARBA" id="ARBA00023042"/>
    </source>
</evidence>
<dbReference type="Pfam" id="PF03291">
    <property type="entry name" value="mRNA_G-N7_MeTrfase"/>
    <property type="match status" value="1"/>
</dbReference>
<dbReference type="InterPro" id="IPR039753">
    <property type="entry name" value="RG7MT1"/>
</dbReference>
<feature type="transmembrane region" description="Helical" evidence="13">
    <location>
        <begin position="12"/>
        <end position="29"/>
    </location>
</feature>
<dbReference type="KEGG" id="smo:SELMODRAFT_424575"/>
<evidence type="ECO:0000256" key="11">
    <source>
        <dbReference type="PIRSR" id="PIRSR028762-1"/>
    </source>
</evidence>
<dbReference type="CDD" id="cd02440">
    <property type="entry name" value="AdoMet_MTases"/>
    <property type="match status" value="1"/>
</dbReference>
<keyword evidence="13" id="KW-0812">Transmembrane</keyword>
<evidence type="ECO:0000256" key="13">
    <source>
        <dbReference type="SAM" id="Phobius"/>
    </source>
</evidence>
<dbReference type="FunCoup" id="D8SQC6">
    <property type="interactions" value="4956"/>
</dbReference>
<evidence type="ECO:0000313" key="16">
    <source>
        <dbReference type="Proteomes" id="UP000001514"/>
    </source>
</evidence>
<dbReference type="PANTHER" id="PTHR12189">
    <property type="entry name" value="MRNA GUANINE-7- METHYLTRANSFERASE"/>
    <property type="match status" value="1"/>
</dbReference>
<evidence type="ECO:0000256" key="9">
    <source>
        <dbReference type="ARBA" id="ARBA00044712"/>
    </source>
</evidence>
<evidence type="ECO:0000256" key="6">
    <source>
        <dbReference type="ARBA" id="ARBA00022884"/>
    </source>
</evidence>
<dbReference type="Proteomes" id="UP000001514">
    <property type="component" value="Unassembled WGS sequence"/>
</dbReference>
<sequence length="359" mass="41221">MNAKRGKEREDFGRILFAVLITCKIFLLADAVESRKKAKQVADFYSGRSNQSREERESSPIIHLKKLNNWIKSVLIHLYVHKGDSVLDLACGKGGDLIKYDKANIGRYVGVDIAAGSIDDAMKRYNNRRQRLSFAAELFCGDCYEVDLERSIQGGFDVCSCQFALHYSWSTIERAERALDNVSRMLNPGGFFIGTMPDSNVIVQKLRAAQDLEFGNSVYNISFGEEHRTKRFPQATRFGIQYHFKLEDAVDCPEWLVFFPYFQSLAANYGLDLVLKLNFHDFVHKHIKDDHFIDLMRKLGALGDGSNGDTLSPDEWEAAYLYLVFVFKKRGEPGPRRQQNDRRRQWSMMKAEDIKKLVT</sequence>
<feature type="binding site" evidence="11">
    <location>
        <position position="90"/>
    </location>
    <ligand>
        <name>S-adenosyl-L-methionine</name>
        <dbReference type="ChEBI" id="CHEBI:59789"/>
    </ligand>
</feature>
<dbReference type="OrthoDB" id="10248867at2759"/>
<feature type="site" description="mRNA cap binding" evidence="12">
    <location>
        <position position="254"/>
    </location>
</feature>
<dbReference type="PANTHER" id="PTHR12189:SF2">
    <property type="entry name" value="MRNA CAP GUANINE-N7 METHYLTRANSFERASE"/>
    <property type="match status" value="1"/>
</dbReference>
<feature type="site" description="mRNA cap binding" evidence="12">
    <location>
        <position position="93"/>
    </location>
</feature>
<feature type="domain" description="MRNA cap 0 methyltransferase" evidence="14">
    <location>
        <begin position="59"/>
        <end position="330"/>
    </location>
</feature>
<comment type="catalytic activity">
    <reaction evidence="9">
        <text>a 5'-end (5'-triphosphoguanosine)-ribonucleoside in mRNA + S-adenosyl-L-methionine = a 5'-end (N(7)-methyl 5'-triphosphoguanosine)-ribonucleoside in mRNA + S-adenosyl-L-homocysteine</text>
        <dbReference type="Rhea" id="RHEA:67008"/>
        <dbReference type="Rhea" id="RHEA-COMP:17166"/>
        <dbReference type="Rhea" id="RHEA-COMP:17167"/>
        <dbReference type="ChEBI" id="CHEBI:57856"/>
        <dbReference type="ChEBI" id="CHEBI:59789"/>
        <dbReference type="ChEBI" id="CHEBI:156461"/>
        <dbReference type="ChEBI" id="CHEBI:167617"/>
        <dbReference type="EC" id="2.1.1.56"/>
    </reaction>
</comment>
<dbReference type="EC" id="2.1.1.56" evidence="10"/>
<comment type="subcellular location">
    <subcellularLocation>
        <location evidence="1 10">Nucleus</location>
    </subcellularLocation>
</comment>
<dbReference type="EMBL" id="GL377633">
    <property type="protein sequence ID" value="EFJ13376.1"/>
    <property type="molecule type" value="Genomic_DNA"/>
</dbReference>
<dbReference type="GO" id="GO:0004482">
    <property type="term" value="F:mRNA 5'-cap (guanine-N7-)-methyltransferase activity"/>
    <property type="evidence" value="ECO:0000318"/>
    <property type="project" value="GO_Central"/>
</dbReference>
<dbReference type="InParanoid" id="D8SQC6"/>
<feature type="binding site" evidence="11">
    <location>
        <position position="72"/>
    </location>
    <ligand>
        <name>S-adenosyl-L-methionine</name>
        <dbReference type="ChEBI" id="CHEBI:59789"/>
    </ligand>
</feature>
<feature type="binding site" evidence="11">
    <location>
        <position position="142"/>
    </location>
    <ligand>
        <name>S-adenosyl-L-methionine</name>
        <dbReference type="ChEBI" id="CHEBI:59789"/>
    </ligand>
</feature>
<accession>D8SQC6</accession>
<feature type="site" description="mRNA cap binding" evidence="12">
    <location>
        <position position="124"/>
    </location>
</feature>
<dbReference type="InterPro" id="IPR004971">
    <property type="entry name" value="mRNA_G-N7_MeTrfase_dom"/>
</dbReference>
<keyword evidence="8 10" id="KW-0539">Nucleus</keyword>
<keyword evidence="16" id="KW-1185">Reference proteome</keyword>
<evidence type="ECO:0000256" key="12">
    <source>
        <dbReference type="PIRSR" id="PIRSR028762-2"/>
    </source>
</evidence>
<dbReference type="STRING" id="88036.D8SQC6"/>
<dbReference type="eggNOG" id="KOG1975">
    <property type="taxonomic scope" value="Eukaryota"/>
</dbReference>
<keyword evidence="2 10" id="KW-0489">Methyltransferase</keyword>
<dbReference type="HOGENOM" id="CLU_020346_1_0_1"/>
<feature type="binding site" evidence="12">
    <location>
        <begin position="68"/>
        <end position="69"/>
    </location>
    <ligand>
        <name>mRNA</name>
        <dbReference type="ChEBI" id="CHEBI:33699"/>
    </ligand>
</feature>
<keyword evidence="4 10" id="KW-0808">Transferase</keyword>
<gene>
    <name evidence="15" type="ORF">SELMODRAFT_424575</name>
</gene>
<evidence type="ECO:0000256" key="4">
    <source>
        <dbReference type="ARBA" id="ARBA00022679"/>
    </source>
</evidence>
<dbReference type="SUPFAM" id="SSF53335">
    <property type="entry name" value="S-adenosyl-L-methionine-dependent methyltransferases"/>
    <property type="match status" value="1"/>
</dbReference>
<keyword evidence="13" id="KW-0472">Membrane</keyword>
<name>D8SQC6_SELML</name>
<evidence type="ECO:0000259" key="14">
    <source>
        <dbReference type="PROSITE" id="PS51562"/>
    </source>
</evidence>
<feature type="site" description="mRNA cap binding" evidence="12">
    <location>
        <position position="322"/>
    </location>
</feature>
<evidence type="ECO:0000256" key="2">
    <source>
        <dbReference type="ARBA" id="ARBA00022603"/>
    </source>
</evidence>
<keyword evidence="3 10" id="KW-0507">mRNA processing</keyword>
<keyword evidence="7 10" id="KW-0506">mRNA capping</keyword>
<dbReference type="InterPro" id="IPR016899">
    <property type="entry name" value="mRNA_G-N7_MeTrfase_euk"/>
</dbReference>
<comment type="similarity">
    <text evidence="10">Belongs to the class I-like SAM-binding methyltransferase superfamily. mRNA cap 0 methyltransferase family.</text>
</comment>
<evidence type="ECO:0000256" key="5">
    <source>
        <dbReference type="ARBA" id="ARBA00022691"/>
    </source>
</evidence>
<feature type="site" description="mRNA cap binding" evidence="12">
    <location>
        <position position="99"/>
    </location>
</feature>
<dbReference type="Gramene" id="EFJ13376">
    <property type="protein sequence ID" value="EFJ13376"/>
    <property type="gene ID" value="SELMODRAFT_424575"/>
</dbReference>
<dbReference type="PIRSF" id="PIRSF028762">
    <property type="entry name" value="ABD1"/>
    <property type="match status" value="1"/>
</dbReference>
<dbReference type="GO" id="GO:0003723">
    <property type="term" value="F:RNA binding"/>
    <property type="evidence" value="ECO:0007669"/>
    <property type="project" value="UniProtKB-KW"/>
</dbReference>
<feature type="binding site" evidence="11">
    <location>
        <position position="167"/>
    </location>
    <ligand>
        <name>S-adenosyl-L-methionine</name>
        <dbReference type="ChEBI" id="CHEBI:59789"/>
    </ligand>
</feature>
<evidence type="ECO:0000256" key="10">
    <source>
        <dbReference type="PIRNR" id="PIRNR028762"/>
    </source>
</evidence>
<evidence type="ECO:0000256" key="8">
    <source>
        <dbReference type="ARBA" id="ARBA00023242"/>
    </source>
</evidence>
<dbReference type="PROSITE" id="PS51562">
    <property type="entry name" value="RNA_CAP0_MT"/>
    <property type="match status" value="1"/>
</dbReference>
<evidence type="ECO:0000313" key="15">
    <source>
        <dbReference type="EMBL" id="EFJ13376.1"/>
    </source>
</evidence>
<feature type="binding site" evidence="11">
    <location>
        <position position="162"/>
    </location>
    <ligand>
        <name>S-adenosyl-L-methionine</name>
        <dbReference type="ChEBI" id="CHEBI:59789"/>
    </ligand>
</feature>
<reference evidence="15 16" key="1">
    <citation type="journal article" date="2011" name="Science">
        <title>The Selaginella genome identifies genetic changes associated with the evolution of vascular plants.</title>
        <authorList>
            <person name="Banks J.A."/>
            <person name="Nishiyama T."/>
            <person name="Hasebe M."/>
            <person name="Bowman J.L."/>
            <person name="Gribskov M."/>
            <person name="dePamphilis C."/>
            <person name="Albert V.A."/>
            <person name="Aono N."/>
            <person name="Aoyama T."/>
            <person name="Ambrose B.A."/>
            <person name="Ashton N.W."/>
            <person name="Axtell M.J."/>
            <person name="Barker E."/>
            <person name="Barker M.S."/>
            <person name="Bennetzen J.L."/>
            <person name="Bonawitz N.D."/>
            <person name="Chapple C."/>
            <person name="Cheng C."/>
            <person name="Correa L.G."/>
            <person name="Dacre M."/>
            <person name="DeBarry J."/>
            <person name="Dreyer I."/>
            <person name="Elias M."/>
            <person name="Engstrom E.M."/>
            <person name="Estelle M."/>
            <person name="Feng L."/>
            <person name="Finet C."/>
            <person name="Floyd S.K."/>
            <person name="Frommer W.B."/>
            <person name="Fujita T."/>
            <person name="Gramzow L."/>
            <person name="Gutensohn M."/>
            <person name="Harholt J."/>
            <person name="Hattori M."/>
            <person name="Heyl A."/>
            <person name="Hirai T."/>
            <person name="Hiwatashi Y."/>
            <person name="Ishikawa M."/>
            <person name="Iwata M."/>
            <person name="Karol K.G."/>
            <person name="Koehler B."/>
            <person name="Kolukisaoglu U."/>
            <person name="Kubo M."/>
            <person name="Kurata T."/>
            <person name="Lalonde S."/>
            <person name="Li K."/>
            <person name="Li Y."/>
            <person name="Litt A."/>
            <person name="Lyons E."/>
            <person name="Manning G."/>
            <person name="Maruyama T."/>
            <person name="Michael T.P."/>
            <person name="Mikami K."/>
            <person name="Miyazaki S."/>
            <person name="Morinaga S."/>
            <person name="Murata T."/>
            <person name="Mueller-Roeber B."/>
            <person name="Nelson D.R."/>
            <person name="Obara M."/>
            <person name="Oguri Y."/>
            <person name="Olmstead R.G."/>
            <person name="Onodera N."/>
            <person name="Petersen B.L."/>
            <person name="Pils B."/>
            <person name="Prigge M."/>
            <person name="Rensing S.A."/>
            <person name="Riano-Pachon D.M."/>
            <person name="Roberts A.W."/>
            <person name="Sato Y."/>
            <person name="Scheller H.V."/>
            <person name="Schulz B."/>
            <person name="Schulz C."/>
            <person name="Shakirov E.V."/>
            <person name="Shibagaki N."/>
            <person name="Shinohara N."/>
            <person name="Shippen D.E."/>
            <person name="Soerensen I."/>
            <person name="Sotooka R."/>
            <person name="Sugimoto N."/>
            <person name="Sugita M."/>
            <person name="Sumikawa N."/>
            <person name="Tanurdzic M."/>
            <person name="Theissen G."/>
            <person name="Ulvskov P."/>
            <person name="Wakazuki S."/>
            <person name="Weng J.K."/>
            <person name="Willats W.W."/>
            <person name="Wipf D."/>
            <person name="Wolf P.G."/>
            <person name="Yang L."/>
            <person name="Zimmer A.D."/>
            <person name="Zhu Q."/>
            <person name="Mitros T."/>
            <person name="Hellsten U."/>
            <person name="Loque D."/>
            <person name="Otillar R."/>
            <person name="Salamov A."/>
            <person name="Schmutz J."/>
            <person name="Shapiro H."/>
            <person name="Lindquist E."/>
            <person name="Lucas S."/>
            <person name="Rokhsar D."/>
            <person name="Grigoriev I.V."/>
        </authorList>
    </citation>
    <scope>NUCLEOTIDE SEQUENCE [LARGE SCALE GENOMIC DNA]</scope>
</reference>
<keyword evidence="6 10" id="KW-0694">RNA-binding</keyword>
<keyword evidence="13" id="KW-1133">Transmembrane helix</keyword>
<dbReference type="InterPro" id="IPR029063">
    <property type="entry name" value="SAM-dependent_MTases_sf"/>
</dbReference>
<dbReference type="OMA" id="HYCFESM"/>
<feature type="binding site" evidence="11">
    <location>
        <position position="112"/>
    </location>
    <ligand>
        <name>S-adenosyl-L-methionine</name>
        <dbReference type="ChEBI" id="CHEBI:59789"/>
    </ligand>
</feature>
<evidence type="ECO:0000256" key="3">
    <source>
        <dbReference type="ARBA" id="ARBA00022664"/>
    </source>
</evidence>
<evidence type="ECO:0000256" key="1">
    <source>
        <dbReference type="ARBA" id="ARBA00004123"/>
    </source>
</evidence>
<dbReference type="Gene3D" id="3.40.50.150">
    <property type="entry name" value="Vaccinia Virus protein VP39"/>
    <property type="match status" value="1"/>
</dbReference>
<protein>
    <recommendedName>
        <fullName evidence="10">mRNA cap guanine-N(7) methyltransferase</fullName>
        <ecNumber evidence="10">2.1.1.56</ecNumber>
    </recommendedName>
    <alternativeName>
        <fullName evidence="10">mRNA (guanine-N(7))-methyltransferase</fullName>
    </alternativeName>
    <alternativeName>
        <fullName evidence="10">mRNA cap methyltransferase</fullName>
    </alternativeName>
</protein>